<keyword evidence="1" id="KW-1133">Transmembrane helix</keyword>
<accession>A0A6J7ESK4</accession>
<sequence length="254" mass="27307">METTPRLPVAELTVPGPNAEAAAFFSALRSAQTLFLDAFAQAQVGVGDHAGQLAHVAAVQGRLTRQFFDAQRALILRRAEIDAEVALIDEAFEFEASDGVAAERQLALLLDDWWSAEQEQGRVMVDHAHARAAIGQLVAPASVLPFELDEALHDADSTDLYRLLTALSDSLDTRPVADVPAVVERSNDLVVRGDQMDDAAGPVDATPVDQHLGFWPLASGASDPVGRWRWIPVNVVVPMMAVTCVLTLALAWIG</sequence>
<keyword evidence="1" id="KW-0472">Membrane</keyword>
<protein>
    <submittedName>
        <fullName evidence="2">Unannotated protein</fullName>
    </submittedName>
</protein>
<evidence type="ECO:0000313" key="2">
    <source>
        <dbReference type="EMBL" id="CAB4886582.1"/>
    </source>
</evidence>
<reference evidence="2" key="1">
    <citation type="submission" date="2020-05" db="EMBL/GenBank/DDBJ databases">
        <authorList>
            <person name="Chiriac C."/>
            <person name="Salcher M."/>
            <person name="Ghai R."/>
            <person name="Kavagutti S V."/>
        </authorList>
    </citation>
    <scope>NUCLEOTIDE SEQUENCE</scope>
</reference>
<organism evidence="2">
    <name type="scientific">freshwater metagenome</name>
    <dbReference type="NCBI Taxonomy" id="449393"/>
    <lineage>
        <taxon>unclassified sequences</taxon>
        <taxon>metagenomes</taxon>
        <taxon>ecological metagenomes</taxon>
    </lineage>
</organism>
<dbReference type="AlphaFoldDB" id="A0A6J7ESK4"/>
<feature type="transmembrane region" description="Helical" evidence="1">
    <location>
        <begin position="231"/>
        <end position="253"/>
    </location>
</feature>
<evidence type="ECO:0000256" key="1">
    <source>
        <dbReference type="SAM" id="Phobius"/>
    </source>
</evidence>
<gene>
    <name evidence="2" type="ORF">UFOPK3376_02335</name>
</gene>
<keyword evidence="1" id="KW-0812">Transmembrane</keyword>
<dbReference type="EMBL" id="CAFBLP010000071">
    <property type="protein sequence ID" value="CAB4886582.1"/>
    <property type="molecule type" value="Genomic_DNA"/>
</dbReference>
<proteinExistence type="predicted"/>
<name>A0A6J7ESK4_9ZZZZ</name>